<reference evidence="1 2" key="1">
    <citation type="submission" date="2014-04" db="EMBL/GenBank/DDBJ databases">
        <authorList>
            <consortium name="DOE Joint Genome Institute"/>
            <person name="Kuo A."/>
            <person name="Kohler A."/>
            <person name="Costa M.D."/>
            <person name="Nagy L.G."/>
            <person name="Floudas D."/>
            <person name="Copeland A."/>
            <person name="Barry K.W."/>
            <person name="Cichocki N."/>
            <person name="Veneault-Fourrey C."/>
            <person name="LaButti K."/>
            <person name="Lindquist E.A."/>
            <person name="Lipzen A."/>
            <person name="Lundell T."/>
            <person name="Morin E."/>
            <person name="Murat C."/>
            <person name="Sun H."/>
            <person name="Tunlid A."/>
            <person name="Henrissat B."/>
            <person name="Grigoriev I.V."/>
            <person name="Hibbett D.S."/>
            <person name="Martin F."/>
            <person name="Nordberg H.P."/>
            <person name="Cantor M.N."/>
            <person name="Hua S.X."/>
        </authorList>
    </citation>
    <scope>NUCLEOTIDE SEQUENCE [LARGE SCALE GENOMIC DNA]</scope>
    <source>
        <strain evidence="1 2">Marx 270</strain>
    </source>
</reference>
<dbReference type="HOGENOM" id="CLU_039517_0_0_1"/>
<accession>A0A0C3IPP5</accession>
<dbReference type="OrthoDB" id="2692396at2759"/>
<dbReference type="InParanoid" id="A0A0C3IPP5"/>
<proteinExistence type="predicted"/>
<organism evidence="1 2">
    <name type="scientific">Pisolithus tinctorius Marx 270</name>
    <dbReference type="NCBI Taxonomy" id="870435"/>
    <lineage>
        <taxon>Eukaryota</taxon>
        <taxon>Fungi</taxon>
        <taxon>Dikarya</taxon>
        <taxon>Basidiomycota</taxon>
        <taxon>Agaricomycotina</taxon>
        <taxon>Agaricomycetes</taxon>
        <taxon>Agaricomycetidae</taxon>
        <taxon>Boletales</taxon>
        <taxon>Sclerodermatineae</taxon>
        <taxon>Pisolithaceae</taxon>
        <taxon>Pisolithus</taxon>
    </lineage>
</organism>
<gene>
    <name evidence="1" type="ORF">M404DRAFT_826559</name>
</gene>
<evidence type="ECO:0000313" key="2">
    <source>
        <dbReference type="Proteomes" id="UP000054217"/>
    </source>
</evidence>
<dbReference type="Pfam" id="PF14441">
    <property type="entry name" value="OTT_1508_deam"/>
    <property type="match status" value="1"/>
</dbReference>
<protein>
    <submittedName>
        <fullName evidence="1">Uncharacterized protein</fullName>
    </submittedName>
</protein>
<name>A0A0C3IPP5_PISTI</name>
<dbReference type="Proteomes" id="UP000054217">
    <property type="component" value="Unassembled WGS sequence"/>
</dbReference>
<sequence>MGRRGRTIVYNQPRLSEQLQLLNHFGYSDLQVHMPSKGVSQESDDNVHANTPIRLLETIAVALTTGKPGEVFATAFDRRKGLTLVLAKNDIVTVEDHQAVRDLFNVLTAATTKDARDVFPFLFARCRMKIEKRVRKMCEAVATFLRDLEEVLKDYEPSPSIEDEFPDSAQYREDKYSGDEPSFPQLMHDLLMDLVTRARGFDSWDANVSAQLYMDLAQIAHVLYRSRLLRSLCGATNLSWKLLGEKLQRRLAKVCQYYHGINSLIAHAKSDFPRGIVYRWVDASPASAETIVHLCEDYLEAVSRAFRKDLPEETVAMLRERFPDMEESWHSSHVVQTRIHPETRILYDLTEPPRSRDFRQPQPIGCSKRSCLCCTLWIEAYDMTYGTQWLLSSSHGRPCPTWAFPVRALSVIYSTNGRKIVDETVQTKIKECLDRTVDRLFPRQRSLCLCGGESSSDSEIEEWSQFWALGAKRGQRRVLTTPCTPGCKLAEYYGE</sequence>
<reference evidence="2" key="2">
    <citation type="submission" date="2015-01" db="EMBL/GenBank/DDBJ databases">
        <title>Evolutionary Origins and Diversification of the Mycorrhizal Mutualists.</title>
        <authorList>
            <consortium name="DOE Joint Genome Institute"/>
            <consortium name="Mycorrhizal Genomics Consortium"/>
            <person name="Kohler A."/>
            <person name="Kuo A."/>
            <person name="Nagy L.G."/>
            <person name="Floudas D."/>
            <person name="Copeland A."/>
            <person name="Barry K.W."/>
            <person name="Cichocki N."/>
            <person name="Veneault-Fourrey C."/>
            <person name="LaButti K."/>
            <person name="Lindquist E.A."/>
            <person name="Lipzen A."/>
            <person name="Lundell T."/>
            <person name="Morin E."/>
            <person name="Murat C."/>
            <person name="Riley R."/>
            <person name="Ohm R."/>
            <person name="Sun H."/>
            <person name="Tunlid A."/>
            <person name="Henrissat B."/>
            <person name="Grigoriev I.V."/>
            <person name="Hibbett D.S."/>
            <person name="Martin F."/>
        </authorList>
    </citation>
    <scope>NUCLEOTIDE SEQUENCE [LARGE SCALE GENOMIC DNA]</scope>
    <source>
        <strain evidence="2">Marx 270</strain>
    </source>
</reference>
<dbReference type="EMBL" id="KN832011">
    <property type="protein sequence ID" value="KIN98892.1"/>
    <property type="molecule type" value="Genomic_DNA"/>
</dbReference>
<keyword evidence="2" id="KW-1185">Reference proteome</keyword>
<evidence type="ECO:0000313" key="1">
    <source>
        <dbReference type="EMBL" id="KIN98892.1"/>
    </source>
</evidence>
<dbReference type="AlphaFoldDB" id="A0A0C3IPP5"/>
<dbReference type="InterPro" id="IPR027796">
    <property type="entry name" value="OTT_1508_deam-like"/>
</dbReference>